<dbReference type="Proteomes" id="UP000315252">
    <property type="component" value="Unassembled WGS sequence"/>
</dbReference>
<keyword evidence="3 6" id="KW-0812">Transmembrane</keyword>
<evidence type="ECO:0000313" key="7">
    <source>
        <dbReference type="EMBL" id="TQV74468.1"/>
    </source>
</evidence>
<organism evidence="7 8">
    <name type="scientific">Denitrobaculum tricleocarpae</name>
    <dbReference type="NCBI Taxonomy" id="2591009"/>
    <lineage>
        <taxon>Bacteria</taxon>
        <taxon>Pseudomonadati</taxon>
        <taxon>Pseudomonadota</taxon>
        <taxon>Alphaproteobacteria</taxon>
        <taxon>Rhodospirillales</taxon>
        <taxon>Rhodospirillaceae</taxon>
        <taxon>Denitrobaculum</taxon>
    </lineage>
</organism>
<feature type="transmembrane region" description="Helical" evidence="6">
    <location>
        <begin position="70"/>
        <end position="90"/>
    </location>
</feature>
<comment type="caution">
    <text evidence="7">The sequence shown here is derived from an EMBL/GenBank/DDBJ whole genome shotgun (WGS) entry which is preliminary data.</text>
</comment>
<reference evidence="7 8" key="1">
    <citation type="submission" date="2019-06" db="EMBL/GenBank/DDBJ databases">
        <title>Whole genome sequence for Rhodospirillaceae sp. R148.</title>
        <authorList>
            <person name="Wang G."/>
        </authorList>
    </citation>
    <scope>NUCLEOTIDE SEQUENCE [LARGE SCALE GENOMIC DNA]</scope>
    <source>
        <strain evidence="7 8">R148</strain>
    </source>
</reference>
<evidence type="ECO:0000256" key="5">
    <source>
        <dbReference type="ARBA" id="ARBA00023136"/>
    </source>
</evidence>
<accession>A0A545TB72</accession>
<keyword evidence="4 6" id="KW-1133">Transmembrane helix</keyword>
<dbReference type="AlphaFoldDB" id="A0A545TB72"/>
<sequence>MIEGFVSLGLLWFVAAAMPGPNFFAVVHTAVEKGRAASIAAVLGVVVGTAAWALAGFFGLQALFAVFPSAATLIKLAGGAYLIWIGIGLWRNAGASRAGRQPKVPSIGRAFLFGLSTNLANPKTAAFAASLFAVALPSGTSIAVSLLAVALVCFISLVWYSVVAVIGSTSPFQRTYARLRSVIMRATGVIFAGYGTRLMLQQ</sequence>
<keyword evidence="2" id="KW-1003">Cell membrane</keyword>
<evidence type="ECO:0000256" key="2">
    <source>
        <dbReference type="ARBA" id="ARBA00022475"/>
    </source>
</evidence>
<dbReference type="GO" id="GO:0015171">
    <property type="term" value="F:amino acid transmembrane transporter activity"/>
    <property type="evidence" value="ECO:0007669"/>
    <property type="project" value="TreeGrafter"/>
</dbReference>
<evidence type="ECO:0000256" key="4">
    <source>
        <dbReference type="ARBA" id="ARBA00022989"/>
    </source>
</evidence>
<keyword evidence="8" id="KW-1185">Reference proteome</keyword>
<dbReference type="PANTHER" id="PTHR30086">
    <property type="entry name" value="ARGININE EXPORTER PROTEIN ARGO"/>
    <property type="match status" value="1"/>
</dbReference>
<dbReference type="Pfam" id="PF01810">
    <property type="entry name" value="LysE"/>
    <property type="match status" value="1"/>
</dbReference>
<dbReference type="OrthoDB" id="7346064at2"/>
<dbReference type="RefSeq" id="WP_142899099.1">
    <property type="nucleotide sequence ID" value="NZ_ML660061.1"/>
</dbReference>
<comment type="subcellular location">
    <subcellularLocation>
        <location evidence="1">Cell membrane</location>
        <topology evidence="1">Multi-pass membrane protein</topology>
    </subcellularLocation>
</comment>
<gene>
    <name evidence="7" type="ORF">FKG95_24635</name>
</gene>
<evidence type="ECO:0000256" key="6">
    <source>
        <dbReference type="SAM" id="Phobius"/>
    </source>
</evidence>
<evidence type="ECO:0000256" key="1">
    <source>
        <dbReference type="ARBA" id="ARBA00004651"/>
    </source>
</evidence>
<dbReference type="InterPro" id="IPR001123">
    <property type="entry name" value="LeuE-type"/>
</dbReference>
<dbReference type="EMBL" id="VHSH01000010">
    <property type="protein sequence ID" value="TQV74468.1"/>
    <property type="molecule type" value="Genomic_DNA"/>
</dbReference>
<dbReference type="PANTHER" id="PTHR30086:SF19">
    <property type="entry name" value="THREONINE EFFLUX PROTEIN"/>
    <property type="match status" value="1"/>
</dbReference>
<dbReference type="GO" id="GO:0005886">
    <property type="term" value="C:plasma membrane"/>
    <property type="evidence" value="ECO:0007669"/>
    <property type="project" value="UniProtKB-SubCell"/>
</dbReference>
<feature type="transmembrane region" description="Helical" evidence="6">
    <location>
        <begin position="6"/>
        <end position="27"/>
    </location>
</feature>
<feature type="transmembrane region" description="Helical" evidence="6">
    <location>
        <begin position="142"/>
        <end position="162"/>
    </location>
</feature>
<feature type="transmembrane region" description="Helical" evidence="6">
    <location>
        <begin position="111"/>
        <end position="136"/>
    </location>
</feature>
<feature type="transmembrane region" description="Helical" evidence="6">
    <location>
        <begin position="39"/>
        <end position="64"/>
    </location>
</feature>
<keyword evidence="5 6" id="KW-0472">Membrane</keyword>
<evidence type="ECO:0000256" key="3">
    <source>
        <dbReference type="ARBA" id="ARBA00022692"/>
    </source>
</evidence>
<name>A0A545TB72_9PROT</name>
<evidence type="ECO:0000313" key="8">
    <source>
        <dbReference type="Proteomes" id="UP000315252"/>
    </source>
</evidence>
<protein>
    <submittedName>
        <fullName evidence="7">Lysine transporter LysE</fullName>
    </submittedName>
</protein>
<feature type="transmembrane region" description="Helical" evidence="6">
    <location>
        <begin position="182"/>
        <end position="200"/>
    </location>
</feature>
<proteinExistence type="predicted"/>